<evidence type="ECO:0000313" key="3">
    <source>
        <dbReference type="EMBL" id="RMA72727.1"/>
    </source>
</evidence>
<dbReference type="GO" id="GO:0005524">
    <property type="term" value="F:ATP binding"/>
    <property type="evidence" value="ECO:0007669"/>
    <property type="project" value="InterPro"/>
</dbReference>
<dbReference type="Pfam" id="PF01878">
    <property type="entry name" value="EVE"/>
    <property type="match status" value="1"/>
</dbReference>
<dbReference type="InterPro" id="IPR002740">
    <property type="entry name" value="EVE_domain"/>
</dbReference>
<dbReference type="EMBL" id="REFH01000012">
    <property type="protein sequence ID" value="RMA72727.1"/>
    <property type="molecule type" value="Genomic_DNA"/>
</dbReference>
<feature type="domain" description="EVE" evidence="1">
    <location>
        <begin position="271"/>
        <end position="405"/>
    </location>
</feature>
<dbReference type="InterPro" id="IPR011704">
    <property type="entry name" value="ATPase_dyneun-rel_AAA"/>
</dbReference>
<sequence length="847" mass="98084">MTFTEFIKHLTKEQVDTWWESIVLTELPENTKEHGWKYNLSRNGKSLAFKWGVLQLAKFYNTDLDSNSFSSNDSSRYSFCEAFDFEIEEELVYVEEEKISFISFHSRLKQTQTVFQDAIDYLHKITVSNKVNPYKIRMALRKSNNQMMVIIGMRAVFSYSELNGKVLIGLILDEGLLEYCKESLNFISAESFKGSVGSKVLVSIEVSNWSEIPLKILEANTVEILAEYNKVKNTKKATWNFSANTTNGVLKYLIFKGENVAQWLQNNEPINYWIFQGNPKEYDIVNSLQDSALKTWRVKAHRDKIKKGDKVILWAGGKNAGVYALATIDSEVAIMSEPETEKKYYKDQAIYEDKERVHLKIDYNLYDQPILKSVLEQLEWFSKMKVGTQGTNFSSSKEEYDSILKLVTNMNNADSNEIVKEDVKMQLNQILYGPPGTGKTYELQKKFFDKFTVKETSLSREQFLESKVADLTWWQVISIAVLDVGSAKVNDIYDHEFVRIKAKLSSSKTVRPTIWGQLQSHTILDCQYVNVTNRSEPLFFNKDENSEWTINSELLNQFYPEAIELLKISKNYNPINNKEIKNYEFVTFHQSFSYEDFIEGIKPKLEDGESDLSYEIKDGVFKKLCLRAEADPNTNFAIFIDEINRGNVSAIFGELITLIEKDKRIGEENELRVKLPYSKTEFGVPSNLYIVGTMNTADRSVEALDTALRRRFSFTEIMPEPELLKEILFNGFNLKEVLASINDRIELLLDRDHTIGHSYFMKVDSFDIEELLSVFKNSIIPLLQEYFYHDYEKIALILGEGFIKVKENKNVKFAFTNEFSQPEFSKQFELIKNIENIEDAILLLLNK</sequence>
<dbReference type="OrthoDB" id="9781481at2"/>
<feature type="domain" description="ATPase dynein-related AAA" evidence="2">
    <location>
        <begin position="581"/>
        <end position="712"/>
    </location>
</feature>
<dbReference type="Gene3D" id="3.40.50.300">
    <property type="entry name" value="P-loop containing nucleotide triphosphate hydrolases"/>
    <property type="match status" value="1"/>
</dbReference>
<dbReference type="AlphaFoldDB" id="A0A3L9ZKS1"/>
<dbReference type="PANTHER" id="PTHR37291:SF1">
    <property type="entry name" value="TYPE IV METHYL-DIRECTED RESTRICTION ENZYME ECOKMCRB SUBUNIT"/>
    <property type="match status" value="1"/>
</dbReference>
<gene>
    <name evidence="3" type="ORF">BC961_2791</name>
</gene>
<evidence type="ECO:0000259" key="1">
    <source>
        <dbReference type="Pfam" id="PF01878"/>
    </source>
</evidence>
<dbReference type="InterPro" id="IPR052934">
    <property type="entry name" value="Methyl-DNA_Rec/Restrict_Enz"/>
</dbReference>
<dbReference type="Proteomes" id="UP000280368">
    <property type="component" value="Unassembled WGS sequence"/>
</dbReference>
<keyword evidence="4" id="KW-1185">Reference proteome</keyword>
<dbReference type="InterPro" id="IPR015947">
    <property type="entry name" value="PUA-like_sf"/>
</dbReference>
<dbReference type="InterPro" id="IPR027417">
    <property type="entry name" value="P-loop_NTPase"/>
</dbReference>
<dbReference type="RefSeq" id="WP_121926358.1">
    <property type="nucleotide sequence ID" value="NZ_CBCSGA010000021.1"/>
</dbReference>
<name>A0A3L9ZKS1_9FLAO</name>
<comment type="caution">
    <text evidence="3">The sequence shown here is derived from an EMBL/GenBank/DDBJ whole genome shotgun (WGS) entry which is preliminary data.</text>
</comment>
<dbReference type="GO" id="GO:0016887">
    <property type="term" value="F:ATP hydrolysis activity"/>
    <property type="evidence" value="ECO:0007669"/>
    <property type="project" value="InterPro"/>
</dbReference>
<dbReference type="SUPFAM" id="SSF52540">
    <property type="entry name" value="P-loop containing nucleoside triphosphate hydrolases"/>
    <property type="match status" value="1"/>
</dbReference>
<evidence type="ECO:0000313" key="4">
    <source>
        <dbReference type="Proteomes" id="UP000280368"/>
    </source>
</evidence>
<dbReference type="Pfam" id="PF07728">
    <property type="entry name" value="AAA_5"/>
    <property type="match status" value="1"/>
</dbReference>
<protein>
    <submittedName>
        <fullName evidence="3">EVE domain-containing protein</fullName>
    </submittedName>
</protein>
<evidence type="ECO:0000259" key="2">
    <source>
        <dbReference type="Pfam" id="PF07728"/>
    </source>
</evidence>
<dbReference type="Gene3D" id="3.10.590.10">
    <property type="entry name" value="ph1033 like domains"/>
    <property type="match status" value="1"/>
</dbReference>
<reference evidence="3 4" key="1">
    <citation type="submission" date="2018-10" db="EMBL/GenBank/DDBJ databases">
        <title>Genomic Encyclopedia of Archaeal and Bacterial Type Strains, Phase II (KMG-II): from individual species to whole genera.</title>
        <authorList>
            <person name="Goeker M."/>
        </authorList>
    </citation>
    <scope>NUCLEOTIDE SEQUENCE [LARGE SCALE GENOMIC DNA]</scope>
    <source>
        <strain evidence="3 4">DSM 19727</strain>
    </source>
</reference>
<proteinExistence type="predicted"/>
<dbReference type="SUPFAM" id="SSF88697">
    <property type="entry name" value="PUA domain-like"/>
    <property type="match status" value="1"/>
</dbReference>
<dbReference type="PANTHER" id="PTHR37291">
    <property type="entry name" value="5-METHYLCYTOSINE-SPECIFIC RESTRICTION ENZYME B"/>
    <property type="match status" value="1"/>
</dbReference>
<organism evidence="3 4">
    <name type="scientific">Flavobacterium weaverense</name>
    <dbReference type="NCBI Taxonomy" id="271156"/>
    <lineage>
        <taxon>Bacteria</taxon>
        <taxon>Pseudomonadati</taxon>
        <taxon>Bacteroidota</taxon>
        <taxon>Flavobacteriia</taxon>
        <taxon>Flavobacteriales</taxon>
        <taxon>Flavobacteriaceae</taxon>
        <taxon>Flavobacterium</taxon>
    </lineage>
</organism>
<accession>A0A3L9ZKS1</accession>